<accession>A0A552VA23</accession>
<dbReference type="SUPFAM" id="SSF48452">
    <property type="entry name" value="TPR-like"/>
    <property type="match status" value="1"/>
</dbReference>
<protein>
    <recommendedName>
        <fullName evidence="3">MoxR-vWA-beta-propeller ternary system domain-containing protein</fullName>
    </recommendedName>
</protein>
<dbReference type="InterPro" id="IPR011990">
    <property type="entry name" value="TPR-like_helical_dom_sf"/>
</dbReference>
<dbReference type="Pfam" id="PF19919">
    <property type="entry name" value="bpX3"/>
    <property type="match status" value="1"/>
</dbReference>
<proteinExistence type="predicted"/>
<dbReference type="AlphaFoldDB" id="A0A552VA23"/>
<feature type="transmembrane region" description="Helical" evidence="2">
    <location>
        <begin position="268"/>
        <end position="288"/>
    </location>
</feature>
<feature type="transmembrane region" description="Helical" evidence="2">
    <location>
        <begin position="294"/>
        <end position="311"/>
    </location>
</feature>
<evidence type="ECO:0000313" key="5">
    <source>
        <dbReference type="Proteomes" id="UP000320643"/>
    </source>
</evidence>
<name>A0A552VA23_9FLAO</name>
<evidence type="ECO:0000259" key="3">
    <source>
        <dbReference type="Pfam" id="PF19919"/>
    </source>
</evidence>
<feature type="domain" description="MoxR-vWA-beta-propeller ternary system" evidence="3">
    <location>
        <begin position="2"/>
        <end position="168"/>
    </location>
</feature>
<evidence type="ECO:0000256" key="2">
    <source>
        <dbReference type="SAM" id="Phobius"/>
    </source>
</evidence>
<organism evidence="4 5">
    <name type="scientific">Flavobacterium zepuense</name>
    <dbReference type="NCBI Taxonomy" id="2593302"/>
    <lineage>
        <taxon>Bacteria</taxon>
        <taxon>Pseudomonadati</taxon>
        <taxon>Bacteroidota</taxon>
        <taxon>Flavobacteriia</taxon>
        <taxon>Flavobacteriales</taxon>
        <taxon>Flavobacteriaceae</taxon>
        <taxon>Flavobacterium</taxon>
    </lineage>
</organism>
<dbReference type="InterPro" id="IPR045551">
    <property type="entry name" value="bpX3"/>
</dbReference>
<dbReference type="InterPro" id="IPR019734">
    <property type="entry name" value="TPR_rpt"/>
</dbReference>
<keyword evidence="5" id="KW-1185">Reference proteome</keyword>
<dbReference type="Proteomes" id="UP000320643">
    <property type="component" value="Unassembled WGS sequence"/>
</dbReference>
<dbReference type="Gene3D" id="1.25.40.10">
    <property type="entry name" value="Tetratricopeptide repeat domain"/>
    <property type="match status" value="1"/>
</dbReference>
<keyword evidence="2" id="KW-0812">Transmembrane</keyword>
<dbReference type="PROSITE" id="PS50005">
    <property type="entry name" value="TPR"/>
    <property type="match status" value="1"/>
</dbReference>
<evidence type="ECO:0000256" key="1">
    <source>
        <dbReference type="PROSITE-ProRule" id="PRU00339"/>
    </source>
</evidence>
<evidence type="ECO:0000313" key="4">
    <source>
        <dbReference type="EMBL" id="TRW27322.1"/>
    </source>
</evidence>
<comment type="caution">
    <text evidence="4">The sequence shown here is derived from an EMBL/GenBank/DDBJ whole genome shotgun (WGS) entry which is preliminary data.</text>
</comment>
<keyword evidence="2" id="KW-0472">Membrane</keyword>
<reference evidence="4 5" key="1">
    <citation type="submission" date="2019-07" db="EMBL/GenBank/DDBJ databases">
        <title>Flavobacterium sp. nov., isolated from glacier ice.</title>
        <authorList>
            <person name="Liu Q."/>
            <person name="Xin Y.-H."/>
        </authorList>
    </citation>
    <scope>NUCLEOTIDE SEQUENCE [LARGE SCALE GENOMIC DNA]</scope>
    <source>
        <strain evidence="4 5">ZT4R6</strain>
    </source>
</reference>
<keyword evidence="2" id="KW-1133">Transmembrane helix</keyword>
<gene>
    <name evidence="4" type="ORF">FMM05_01395</name>
</gene>
<keyword evidence="1" id="KW-0802">TPR repeat</keyword>
<dbReference type="EMBL" id="VJVZ01000001">
    <property type="protein sequence ID" value="TRW27322.1"/>
    <property type="molecule type" value="Genomic_DNA"/>
</dbReference>
<feature type="repeat" description="TPR" evidence="1">
    <location>
        <begin position="340"/>
        <end position="373"/>
    </location>
</feature>
<dbReference type="RefSeq" id="WP_143371548.1">
    <property type="nucleotide sequence ID" value="NZ_VJVZ01000001.1"/>
</dbReference>
<dbReference type="OrthoDB" id="1235043at2"/>
<sequence length="589" mass="65797">MELSIKPYHKNSYPKRGVLIKSALPMVWLAQIQRMGLALQDITAYPVPDTKANEVFGCLVVLKEHVTIAELNSNALLQLVNDKIFIPEYSTLSPQLSESEWQKLFGSHYYIHHPEIGLAEVAEPINWQVLITLPEQANLHITAPLKSVAIPRQISTMYIEADPEALAAAVEKPFGDEGLDNLPFDVQKLLKGNQKEMDKFLAFLDKNPDLALKFAIPLDTLGTSRGGNKGKFTFGKGVGGGLGLGLSKALGLTRDTTGQLTKSSKRSLLIIAMLFTGLVALIMSASGWEGKPNIFPMLIFIIAIVLIERFSGSKNAAPRSSSGSGGSNVLLDNERFTTLQKRYENMAANYITQGDYQKAAHIYLKLLKNYPKAAQVLEDGGCYAEAASIYLNYCKNKVKAAECYEKARIYNEAIILHKEMKQHEKVGDLYTLLNRKQDADTYYNLVADDYKQGSQFVKASLIYKYKIGVPALAQDILLEGWNTNKDPYNCLNNYFANIETDAALEDEINSIYKQTNAKNRLIFLEAIKVEYTKHDSLKEPVKDIAYEIIAEHLEASPAVASELIFFNKEDKSITKDVMKYKAKRKSIRL</sequence>